<dbReference type="eggNOG" id="KOG4568">
    <property type="taxonomic scope" value="Eukaryota"/>
</dbReference>
<dbReference type="GO" id="GO:0051010">
    <property type="term" value="F:microtubule plus-end binding"/>
    <property type="evidence" value="ECO:0007669"/>
    <property type="project" value="TreeGrafter"/>
</dbReference>
<dbReference type="InterPro" id="IPR000938">
    <property type="entry name" value="CAP-Gly_domain"/>
</dbReference>
<feature type="domain" description="CAP-Gly" evidence="2">
    <location>
        <begin position="70"/>
        <end position="112"/>
    </location>
</feature>
<dbReference type="AlphaFoldDB" id="T1K2C8"/>
<dbReference type="SUPFAM" id="SSF74924">
    <property type="entry name" value="Cap-Gly domain"/>
    <property type="match status" value="1"/>
</dbReference>
<evidence type="ECO:0000256" key="1">
    <source>
        <dbReference type="SAM" id="Coils"/>
    </source>
</evidence>
<dbReference type="SMART" id="SM01052">
    <property type="entry name" value="CAP_GLY"/>
    <property type="match status" value="1"/>
</dbReference>
<dbReference type="GO" id="GO:0005938">
    <property type="term" value="C:cell cortex"/>
    <property type="evidence" value="ECO:0007669"/>
    <property type="project" value="TreeGrafter"/>
</dbReference>
<reference evidence="4" key="1">
    <citation type="submission" date="2011-08" db="EMBL/GenBank/DDBJ databases">
        <authorList>
            <person name="Rombauts S."/>
        </authorList>
    </citation>
    <scope>NUCLEOTIDE SEQUENCE</scope>
    <source>
        <strain evidence="4">London</strain>
    </source>
</reference>
<sequence length="341" mass="38394">MLQIKSESSHNDLHTLQLIDTNTHQLMDKMSTNGTFFIPEIKKSRSSEEFQIGDKIYVNGVKPGIIRFLGTTNFASGKWSGIELEDGSGRNDGSVNGIRYFSCKPNHGIFVRPHRLTLEPTLEKIPSTESSSTNGDTRCSSATLTSSIRQTPVIKKTNKTSQSHNLTSAANEKLRKGILRALDSSGLVKCHKHYSSGKSKDSRATLDQRITYLENEVRQLRAEKAKLTESLINQLTLVKEDNGDLSDQVVSLQIDNIALHMRVDELNKLWTCNKLLVKTLELVISEWRRDVQSKDNSGQALRDALVQTNSLNRQLMTMIANDKRRKNDDLAQLKEQLLMEN</sequence>
<dbReference type="PANTHER" id="PTHR18916">
    <property type="entry name" value="DYNACTIN 1-RELATED MICROTUBULE-BINDING"/>
    <property type="match status" value="1"/>
</dbReference>
<name>T1K2C8_TETUR</name>
<keyword evidence="1" id="KW-0175">Coiled coil</keyword>
<dbReference type="Gene3D" id="2.30.30.190">
    <property type="entry name" value="CAP Gly-rich-like domain"/>
    <property type="match status" value="1"/>
</dbReference>
<accession>T1K2C8</accession>
<evidence type="ECO:0000313" key="3">
    <source>
        <dbReference type="EnsemblMetazoa" id="tetur04g04570.1"/>
    </source>
</evidence>
<reference evidence="3" key="2">
    <citation type="submission" date="2015-06" db="UniProtKB">
        <authorList>
            <consortium name="EnsemblMetazoa"/>
        </authorList>
    </citation>
    <scope>IDENTIFICATION</scope>
</reference>
<keyword evidence="4" id="KW-1185">Reference proteome</keyword>
<dbReference type="Pfam" id="PF01302">
    <property type="entry name" value="CAP_GLY"/>
    <property type="match status" value="1"/>
</dbReference>
<dbReference type="GO" id="GO:0031122">
    <property type="term" value="P:cytoplasmic microtubule organization"/>
    <property type="evidence" value="ECO:0007669"/>
    <property type="project" value="TreeGrafter"/>
</dbReference>
<organism evidence="3 4">
    <name type="scientific">Tetranychus urticae</name>
    <name type="common">Two-spotted spider mite</name>
    <dbReference type="NCBI Taxonomy" id="32264"/>
    <lineage>
        <taxon>Eukaryota</taxon>
        <taxon>Metazoa</taxon>
        <taxon>Ecdysozoa</taxon>
        <taxon>Arthropoda</taxon>
        <taxon>Chelicerata</taxon>
        <taxon>Arachnida</taxon>
        <taxon>Acari</taxon>
        <taxon>Acariformes</taxon>
        <taxon>Trombidiformes</taxon>
        <taxon>Prostigmata</taxon>
        <taxon>Eleutherengona</taxon>
        <taxon>Raphignathae</taxon>
        <taxon>Tetranychoidea</taxon>
        <taxon>Tetranychidae</taxon>
        <taxon>Tetranychus</taxon>
    </lineage>
</organism>
<dbReference type="PANTHER" id="PTHR18916:SF82">
    <property type="entry name" value="CAP-GLY DOMAIN-CONTAINING PROTEIN"/>
    <property type="match status" value="1"/>
</dbReference>
<dbReference type="PROSITE" id="PS50245">
    <property type="entry name" value="CAP_GLY_2"/>
    <property type="match status" value="1"/>
</dbReference>
<evidence type="ECO:0000313" key="4">
    <source>
        <dbReference type="Proteomes" id="UP000015104"/>
    </source>
</evidence>
<dbReference type="HOGENOM" id="CLU_814636_0_0_1"/>
<evidence type="ECO:0000259" key="2">
    <source>
        <dbReference type="PROSITE" id="PS50245"/>
    </source>
</evidence>
<dbReference type="EnsemblMetazoa" id="tetur04g04570.1">
    <property type="protein sequence ID" value="tetur04g04570.1"/>
    <property type="gene ID" value="tetur04g04570"/>
</dbReference>
<dbReference type="Proteomes" id="UP000015104">
    <property type="component" value="Unassembled WGS sequence"/>
</dbReference>
<dbReference type="EMBL" id="CAEY01001361">
    <property type="status" value="NOT_ANNOTATED_CDS"/>
    <property type="molecule type" value="Genomic_DNA"/>
</dbReference>
<proteinExistence type="predicted"/>
<dbReference type="GO" id="GO:0005634">
    <property type="term" value="C:nucleus"/>
    <property type="evidence" value="ECO:0007669"/>
    <property type="project" value="TreeGrafter"/>
</dbReference>
<feature type="coiled-coil region" evidence="1">
    <location>
        <begin position="203"/>
        <end position="230"/>
    </location>
</feature>
<protein>
    <recommendedName>
        <fullName evidence="2">CAP-Gly domain-containing protein</fullName>
    </recommendedName>
</protein>
<dbReference type="InterPro" id="IPR036859">
    <property type="entry name" value="CAP-Gly_dom_sf"/>
</dbReference>
<dbReference type="STRING" id="32264.T1K2C8"/>
<dbReference type="GO" id="GO:0035371">
    <property type="term" value="C:microtubule plus-end"/>
    <property type="evidence" value="ECO:0007669"/>
    <property type="project" value="TreeGrafter"/>
</dbReference>